<evidence type="ECO:0000256" key="1">
    <source>
        <dbReference type="SAM" id="Phobius"/>
    </source>
</evidence>
<gene>
    <name evidence="2" type="ORF">AAA081_00535</name>
</gene>
<keyword evidence="1" id="KW-1133">Transmembrane helix</keyword>
<dbReference type="SUPFAM" id="SSF54523">
    <property type="entry name" value="Pili subunits"/>
    <property type="match status" value="1"/>
</dbReference>
<evidence type="ECO:0000313" key="2">
    <source>
        <dbReference type="EMBL" id="MEQ3352792.1"/>
    </source>
</evidence>
<name>A0ABV1J6A1_9FIRM</name>
<dbReference type="Proteomes" id="UP001481872">
    <property type="component" value="Unassembled WGS sequence"/>
</dbReference>
<dbReference type="Pfam" id="PF07963">
    <property type="entry name" value="N_methyl"/>
    <property type="match status" value="1"/>
</dbReference>
<proteinExistence type="predicted"/>
<protein>
    <submittedName>
        <fullName evidence="2">Type II secretion system protein</fullName>
    </submittedName>
</protein>
<feature type="transmembrane region" description="Helical" evidence="1">
    <location>
        <begin position="12"/>
        <end position="33"/>
    </location>
</feature>
<keyword evidence="3" id="KW-1185">Reference proteome</keyword>
<dbReference type="EMBL" id="JBBNPS010000001">
    <property type="protein sequence ID" value="MEQ3352792.1"/>
    <property type="molecule type" value="Genomic_DNA"/>
</dbReference>
<evidence type="ECO:0000313" key="3">
    <source>
        <dbReference type="Proteomes" id="UP001481872"/>
    </source>
</evidence>
<organism evidence="2 3">
    <name type="scientific">Aedoeadaptatus acetigenes</name>
    <dbReference type="NCBI Taxonomy" id="2981723"/>
    <lineage>
        <taxon>Bacteria</taxon>
        <taxon>Bacillati</taxon>
        <taxon>Bacillota</taxon>
        <taxon>Tissierellia</taxon>
        <taxon>Tissierellales</taxon>
        <taxon>Peptoniphilaceae</taxon>
        <taxon>Aedoeadaptatus</taxon>
    </lineage>
</organism>
<dbReference type="InterPro" id="IPR012902">
    <property type="entry name" value="N_methyl_site"/>
</dbReference>
<dbReference type="RefSeq" id="WP_148471482.1">
    <property type="nucleotide sequence ID" value="NZ_JAOQJD010000001.1"/>
</dbReference>
<comment type="caution">
    <text evidence="2">The sequence shown here is derived from an EMBL/GenBank/DDBJ whole genome shotgun (WGS) entry which is preliminary data.</text>
</comment>
<accession>A0ABV1J6A1</accession>
<reference evidence="2 3" key="1">
    <citation type="submission" date="2024-04" db="EMBL/GenBank/DDBJ databases">
        <title>Human intestinal bacterial collection.</title>
        <authorList>
            <person name="Pauvert C."/>
            <person name="Hitch T.C.A."/>
            <person name="Clavel T."/>
        </authorList>
    </citation>
    <scope>NUCLEOTIDE SEQUENCE [LARGE SCALE GENOMIC DNA]</scope>
    <source>
        <strain evidence="2 3">CLA-SR-H026</strain>
    </source>
</reference>
<keyword evidence="1" id="KW-0812">Transmembrane</keyword>
<sequence>MKKASFTLLEVMVAAAIIALVTVMLSAFLGGSFKQLNEQNTKRDRLNRSVNTMESYMAYEDKAEPGMHVVVSSYDDQLEKVEVFDEKTGKSLLVSLRPKKSLYTP</sequence>
<dbReference type="InterPro" id="IPR045584">
    <property type="entry name" value="Pilin-like"/>
</dbReference>
<keyword evidence="1" id="KW-0472">Membrane</keyword>